<proteinExistence type="predicted"/>
<dbReference type="EMBL" id="LR796921">
    <property type="protein sequence ID" value="CAB4174229.1"/>
    <property type="molecule type" value="Genomic_DNA"/>
</dbReference>
<accession>A0A6J5S7P1</accession>
<organism evidence="3">
    <name type="scientific">uncultured Caudovirales phage</name>
    <dbReference type="NCBI Taxonomy" id="2100421"/>
    <lineage>
        <taxon>Viruses</taxon>
        <taxon>Duplodnaviria</taxon>
        <taxon>Heunggongvirae</taxon>
        <taxon>Uroviricota</taxon>
        <taxon>Caudoviricetes</taxon>
        <taxon>Peduoviridae</taxon>
        <taxon>Maltschvirus</taxon>
        <taxon>Maltschvirus maltsch</taxon>
    </lineage>
</organism>
<gene>
    <name evidence="2" type="ORF">UFOVP1138_85</name>
    <name evidence="3" type="ORF">UFOVP1394_82</name>
    <name evidence="1" type="ORF">UFOVP975_35</name>
</gene>
<evidence type="ECO:0000313" key="3">
    <source>
        <dbReference type="EMBL" id="CAB4204467.1"/>
    </source>
</evidence>
<reference evidence="3" key="1">
    <citation type="submission" date="2020-05" db="EMBL/GenBank/DDBJ databases">
        <authorList>
            <person name="Chiriac C."/>
            <person name="Salcher M."/>
            <person name="Ghai R."/>
            <person name="Kavagutti S V."/>
        </authorList>
    </citation>
    <scope>NUCLEOTIDE SEQUENCE</scope>
</reference>
<name>A0A6J5S7P1_9CAUD</name>
<sequence>MTVSELRKSLRGVDGALPVTFFSNRNIRAMQFDPSQEDHAICTAEVIEQRDGTLNFTMNIEHNENRR</sequence>
<dbReference type="EMBL" id="LR797086">
    <property type="protein sequence ID" value="CAB4186339.1"/>
    <property type="molecule type" value="Genomic_DNA"/>
</dbReference>
<dbReference type="EMBL" id="LR797345">
    <property type="protein sequence ID" value="CAB4204467.1"/>
    <property type="molecule type" value="Genomic_DNA"/>
</dbReference>
<evidence type="ECO:0000313" key="2">
    <source>
        <dbReference type="EMBL" id="CAB4186339.1"/>
    </source>
</evidence>
<evidence type="ECO:0000313" key="1">
    <source>
        <dbReference type="EMBL" id="CAB4174229.1"/>
    </source>
</evidence>
<protein>
    <submittedName>
        <fullName evidence="3">Uncharacterized protein</fullName>
    </submittedName>
</protein>